<evidence type="ECO:0000313" key="2">
    <source>
        <dbReference type="Proteomes" id="UP001189429"/>
    </source>
</evidence>
<organism evidence="1 2">
    <name type="scientific">Prorocentrum cordatum</name>
    <dbReference type="NCBI Taxonomy" id="2364126"/>
    <lineage>
        <taxon>Eukaryota</taxon>
        <taxon>Sar</taxon>
        <taxon>Alveolata</taxon>
        <taxon>Dinophyceae</taxon>
        <taxon>Prorocentrales</taxon>
        <taxon>Prorocentraceae</taxon>
        <taxon>Prorocentrum</taxon>
    </lineage>
</organism>
<sequence>MEGQICRNNPYTLDIAWEGLTENCNGWYKLTASRCMRKCLDNANAPSCPSSPTGKCIAFYPALRWKASALLWSRMRTTTTTTRGDPGYGPMRGMQLCMVSRGSARNDTHHHHP</sequence>
<dbReference type="Proteomes" id="UP001189429">
    <property type="component" value="Unassembled WGS sequence"/>
</dbReference>
<dbReference type="EMBL" id="CAUYUJ010014948">
    <property type="protein sequence ID" value="CAK0848022.1"/>
    <property type="molecule type" value="Genomic_DNA"/>
</dbReference>
<gene>
    <name evidence="1" type="ORF">PCOR1329_LOCUS41078</name>
</gene>
<evidence type="ECO:0000313" key="1">
    <source>
        <dbReference type="EMBL" id="CAK0848022.1"/>
    </source>
</evidence>
<name>A0ABN9TQK7_9DINO</name>
<proteinExistence type="predicted"/>
<protein>
    <submittedName>
        <fullName evidence="1">Uncharacterized protein</fullName>
    </submittedName>
</protein>
<comment type="caution">
    <text evidence="1">The sequence shown here is derived from an EMBL/GenBank/DDBJ whole genome shotgun (WGS) entry which is preliminary data.</text>
</comment>
<keyword evidence="2" id="KW-1185">Reference proteome</keyword>
<reference evidence="1" key="1">
    <citation type="submission" date="2023-10" db="EMBL/GenBank/DDBJ databases">
        <authorList>
            <person name="Chen Y."/>
            <person name="Shah S."/>
            <person name="Dougan E. K."/>
            <person name="Thang M."/>
            <person name="Chan C."/>
        </authorList>
    </citation>
    <scope>NUCLEOTIDE SEQUENCE [LARGE SCALE GENOMIC DNA]</scope>
</reference>
<accession>A0ABN9TQK7</accession>